<dbReference type="PROSITE" id="PS50012">
    <property type="entry name" value="RCC1_3"/>
    <property type="match status" value="5"/>
</dbReference>
<dbReference type="Proteomes" id="UP000759131">
    <property type="component" value="Unassembled WGS sequence"/>
</dbReference>
<protein>
    <recommendedName>
        <fullName evidence="4">RCC1-like domain-containing protein</fullName>
    </recommendedName>
</protein>
<feature type="domain" description="RCC1-like" evidence="4">
    <location>
        <begin position="80"/>
        <end position="367"/>
    </location>
</feature>
<accession>A0A7R9QAC1</accession>
<reference evidence="5" key="1">
    <citation type="submission" date="2020-11" db="EMBL/GenBank/DDBJ databases">
        <authorList>
            <person name="Tran Van P."/>
        </authorList>
    </citation>
    <scope>NUCLEOTIDE SEQUENCE</scope>
</reference>
<sequence>MKSQMIAVLAIFMVLALVALPLASAQFYECFKTDPPLKTSTTDTMETLISIKDFHALRPMTGDERLTSSVRLLCVCGFNGSEVIFATREDRVYGFGANRYGCLGLGTSAQHIPVPTLNPTLSGQRLVDICCGFAFRIGVTAGGQCWSWGENKYGQLGTGDTHDSHTPLLIRTFRHLSVAAVVCGKSHTLALTADGQVFAFGRNQFGQLADRRYGYCPTPTPIADLFYRDVMASLSAGKHHSLALGRSGRAYVWGINDCGQCGPQSDDTRNGNIPVCHSPRELSGLPSDVSIVKAVCGPNHTLLLSGSGQAYAIGGNNWGQIGNGTQRHQSSPAPIAPNVRFKDLITHYDHTLSIGLSIDGQYYVWGMVGFFAPRPIPESMTSYTVYDIYANYCRVNKTFETIVFDREVEVLAKNNNGSNVSVANEQSQRGLTLSTGSHGVIEPSIADNECLKSGDSSQSVSLSAFLRQLSSAFDNECDYDL</sequence>
<dbReference type="PRINTS" id="PR00633">
    <property type="entry name" value="RCCNDNSATION"/>
</dbReference>
<dbReference type="EMBL" id="OC875048">
    <property type="protein sequence ID" value="CAD7638144.1"/>
    <property type="molecule type" value="Genomic_DNA"/>
</dbReference>
<evidence type="ECO:0000256" key="2">
    <source>
        <dbReference type="PROSITE-ProRule" id="PRU00235"/>
    </source>
</evidence>
<dbReference type="SUPFAM" id="SSF50985">
    <property type="entry name" value="RCC1/BLIP-II"/>
    <property type="match status" value="1"/>
</dbReference>
<dbReference type="PANTHER" id="PTHR45622:SF70">
    <property type="entry name" value="SECRETION-REGULATING GUANINE NUCLEOTIDE EXCHANGE FACTOR"/>
    <property type="match status" value="1"/>
</dbReference>
<evidence type="ECO:0000259" key="4">
    <source>
        <dbReference type="Pfam" id="PF25390"/>
    </source>
</evidence>
<organism evidence="5">
    <name type="scientific">Medioppia subpectinata</name>
    <dbReference type="NCBI Taxonomy" id="1979941"/>
    <lineage>
        <taxon>Eukaryota</taxon>
        <taxon>Metazoa</taxon>
        <taxon>Ecdysozoa</taxon>
        <taxon>Arthropoda</taxon>
        <taxon>Chelicerata</taxon>
        <taxon>Arachnida</taxon>
        <taxon>Acari</taxon>
        <taxon>Acariformes</taxon>
        <taxon>Sarcoptiformes</taxon>
        <taxon>Oribatida</taxon>
        <taxon>Brachypylina</taxon>
        <taxon>Oppioidea</taxon>
        <taxon>Oppiidae</taxon>
        <taxon>Medioppia</taxon>
    </lineage>
</organism>
<feature type="signal peptide" evidence="3">
    <location>
        <begin position="1"/>
        <end position="25"/>
    </location>
</feature>
<proteinExistence type="predicted"/>
<dbReference type="InterPro" id="IPR009091">
    <property type="entry name" value="RCC1/BLIP-II"/>
</dbReference>
<evidence type="ECO:0000256" key="1">
    <source>
        <dbReference type="ARBA" id="ARBA00022737"/>
    </source>
</evidence>
<name>A0A7R9QAC1_9ACAR</name>
<feature type="repeat" description="RCC1" evidence="2">
    <location>
        <begin position="143"/>
        <end position="194"/>
    </location>
</feature>
<dbReference type="OrthoDB" id="6485644at2759"/>
<evidence type="ECO:0000256" key="3">
    <source>
        <dbReference type="SAM" id="SignalP"/>
    </source>
</evidence>
<dbReference type="AlphaFoldDB" id="A0A7R9QAC1"/>
<feature type="repeat" description="RCC1" evidence="2">
    <location>
        <begin position="90"/>
        <end position="142"/>
    </location>
</feature>
<evidence type="ECO:0000313" key="6">
    <source>
        <dbReference type="Proteomes" id="UP000759131"/>
    </source>
</evidence>
<feature type="repeat" description="RCC1" evidence="2">
    <location>
        <begin position="195"/>
        <end position="247"/>
    </location>
</feature>
<feature type="repeat" description="RCC1" evidence="2">
    <location>
        <begin position="308"/>
        <end position="357"/>
    </location>
</feature>
<feature type="chain" id="PRO_5036211769" description="RCC1-like domain-containing protein" evidence="3">
    <location>
        <begin position="26"/>
        <end position="481"/>
    </location>
</feature>
<dbReference type="PANTHER" id="PTHR45622">
    <property type="entry name" value="UBIQUITIN-PROTEIN LIGASE E3A-RELATED"/>
    <property type="match status" value="1"/>
</dbReference>
<feature type="repeat" description="RCC1" evidence="2">
    <location>
        <begin position="248"/>
        <end position="307"/>
    </location>
</feature>
<dbReference type="PROSITE" id="PS00626">
    <property type="entry name" value="RCC1_2"/>
    <property type="match status" value="1"/>
</dbReference>
<gene>
    <name evidence="5" type="ORF">OSB1V03_LOCUS17256</name>
</gene>
<dbReference type="Gene3D" id="2.130.10.30">
    <property type="entry name" value="Regulator of chromosome condensation 1/beta-lactamase-inhibitor protein II"/>
    <property type="match status" value="2"/>
</dbReference>
<dbReference type="InterPro" id="IPR058923">
    <property type="entry name" value="RCC1-like_dom"/>
</dbReference>
<keyword evidence="1" id="KW-0677">Repeat</keyword>
<dbReference type="Pfam" id="PF25390">
    <property type="entry name" value="WD40_RLD"/>
    <property type="match status" value="1"/>
</dbReference>
<evidence type="ECO:0000313" key="5">
    <source>
        <dbReference type="EMBL" id="CAD7638144.1"/>
    </source>
</evidence>
<dbReference type="EMBL" id="CAJPIZ010020473">
    <property type="protein sequence ID" value="CAG2117303.1"/>
    <property type="molecule type" value="Genomic_DNA"/>
</dbReference>
<dbReference type="InterPro" id="IPR000408">
    <property type="entry name" value="Reg_chr_condens"/>
</dbReference>
<keyword evidence="3" id="KW-0732">Signal</keyword>
<feature type="non-terminal residue" evidence="5">
    <location>
        <position position="1"/>
    </location>
</feature>
<keyword evidence="6" id="KW-1185">Reference proteome</keyword>
<dbReference type="GO" id="GO:0005737">
    <property type="term" value="C:cytoplasm"/>
    <property type="evidence" value="ECO:0007669"/>
    <property type="project" value="TreeGrafter"/>
</dbReference>
<dbReference type="InterPro" id="IPR051709">
    <property type="entry name" value="Ub-ligase/GTPase-reg"/>
</dbReference>